<evidence type="ECO:0000313" key="3">
    <source>
        <dbReference type="Proteomes" id="UP000245678"/>
    </source>
</evidence>
<reference evidence="2 3" key="1">
    <citation type="submission" date="2018-05" db="EMBL/GenBank/DDBJ databases">
        <title>Genomic Encyclopedia of Archaeal and Bacterial Type Strains, Phase II (KMG-II): from individual species to whole genera.</title>
        <authorList>
            <person name="Goeker M."/>
        </authorList>
    </citation>
    <scope>NUCLEOTIDE SEQUENCE [LARGE SCALE GENOMIC DNA]</scope>
    <source>
        <strain evidence="2 3">DSM 19975</strain>
    </source>
</reference>
<dbReference type="InterPro" id="IPR013740">
    <property type="entry name" value="Redoxin"/>
</dbReference>
<evidence type="ECO:0000259" key="1">
    <source>
        <dbReference type="PROSITE" id="PS51352"/>
    </source>
</evidence>
<feature type="domain" description="Thioredoxin" evidence="1">
    <location>
        <begin position="222"/>
        <end position="361"/>
    </location>
</feature>
<keyword evidence="3" id="KW-1185">Reference proteome</keyword>
<dbReference type="PROSITE" id="PS51352">
    <property type="entry name" value="THIOREDOXIN_2"/>
    <property type="match status" value="1"/>
</dbReference>
<dbReference type="Pfam" id="PF08534">
    <property type="entry name" value="Redoxin"/>
    <property type="match status" value="1"/>
</dbReference>
<dbReference type="SUPFAM" id="SSF52833">
    <property type="entry name" value="Thioredoxin-like"/>
    <property type="match status" value="1"/>
</dbReference>
<dbReference type="PANTHER" id="PTHR42852">
    <property type="entry name" value="THIOL:DISULFIDE INTERCHANGE PROTEIN DSBE"/>
    <property type="match status" value="1"/>
</dbReference>
<dbReference type="InterPro" id="IPR013766">
    <property type="entry name" value="Thioredoxin_domain"/>
</dbReference>
<dbReference type="EMBL" id="QGHA01000010">
    <property type="protein sequence ID" value="PWK73793.1"/>
    <property type="molecule type" value="Genomic_DNA"/>
</dbReference>
<dbReference type="GO" id="GO:0016491">
    <property type="term" value="F:oxidoreductase activity"/>
    <property type="evidence" value="ECO:0007669"/>
    <property type="project" value="InterPro"/>
</dbReference>
<dbReference type="CDD" id="cd02966">
    <property type="entry name" value="TlpA_like_family"/>
    <property type="match status" value="1"/>
</dbReference>
<gene>
    <name evidence="2" type="ORF">LX99_04179</name>
</gene>
<protein>
    <submittedName>
        <fullName evidence="2">Thiol-disulfide isomerase/thioredoxin</fullName>
    </submittedName>
</protein>
<keyword evidence="2" id="KW-0413">Isomerase</keyword>
<dbReference type="InterPro" id="IPR036249">
    <property type="entry name" value="Thioredoxin-like_sf"/>
</dbReference>
<accession>A0A316H426</accession>
<sequence>MLNLQKTINKVKSLKSLSYTYHSTKKNPLSEGDTNFTSMRCLLKFGAHGSLKQKRDEALSDKGKPQFEVVLRNDTLYQLDLEDSTYSFHVKPEADQVNQGMMSVIEQIRYALEKNRTNIFQKKDTIINGLNCSYFFIKAFDEMINGRHDFTYDYIAINKTTYLPVFYKEIGAGIAEKGGHTIGRLTFFEKAYFSNIKINRAIPAEALNFDLASFSLPNKQLLTEGSQAPALKLKNLQGVDVPLANFNNKVLLIAFSATDCAANALANPALNRISKKYASSNFLIVSIYTSEAAEKVAKYKAANKLALPAYIGNLQTKKAFKTVGTPTFYIVDKNGVVIKSISGYYDELEKECSEQIEAALNK</sequence>
<dbReference type="InterPro" id="IPR050553">
    <property type="entry name" value="Thioredoxin_ResA/DsbE_sf"/>
</dbReference>
<proteinExistence type="predicted"/>
<organism evidence="2 3">
    <name type="scientific">Mucilaginibacter oryzae</name>
    <dbReference type="NCBI Taxonomy" id="468058"/>
    <lineage>
        <taxon>Bacteria</taxon>
        <taxon>Pseudomonadati</taxon>
        <taxon>Bacteroidota</taxon>
        <taxon>Sphingobacteriia</taxon>
        <taxon>Sphingobacteriales</taxon>
        <taxon>Sphingobacteriaceae</taxon>
        <taxon>Mucilaginibacter</taxon>
    </lineage>
</organism>
<name>A0A316H426_9SPHI</name>
<dbReference type="AlphaFoldDB" id="A0A316H426"/>
<evidence type="ECO:0000313" key="2">
    <source>
        <dbReference type="EMBL" id="PWK73793.1"/>
    </source>
</evidence>
<dbReference type="PANTHER" id="PTHR42852:SF17">
    <property type="entry name" value="THIOREDOXIN-LIKE PROTEIN HI_1115"/>
    <property type="match status" value="1"/>
</dbReference>
<dbReference type="Gene3D" id="3.40.30.10">
    <property type="entry name" value="Glutaredoxin"/>
    <property type="match status" value="1"/>
</dbReference>
<dbReference type="GO" id="GO:0016853">
    <property type="term" value="F:isomerase activity"/>
    <property type="evidence" value="ECO:0007669"/>
    <property type="project" value="UniProtKB-KW"/>
</dbReference>
<comment type="caution">
    <text evidence="2">The sequence shown here is derived from an EMBL/GenBank/DDBJ whole genome shotgun (WGS) entry which is preliminary data.</text>
</comment>
<dbReference type="Proteomes" id="UP000245678">
    <property type="component" value="Unassembled WGS sequence"/>
</dbReference>